<accession>A0AA89BUN4</accession>
<dbReference type="AlphaFoldDB" id="A0AA89BUN4"/>
<dbReference type="Gene3D" id="3.30.160.60">
    <property type="entry name" value="Classic Zinc Finger"/>
    <property type="match status" value="1"/>
</dbReference>
<sequence>MSDYVEIQTAIPYTCELCDTTKQVEWRCVECAQNLCNQCKRSHLRSNASSDHYVVTLFEGLLHSKYAVDTTCPHHAPEKLATYCVTCDTPVCSKCMVSVHVRHYFMDIADKSEEVANDFSDRLTAERGTAADIQQRASEALVHVKNYCSGIRALEFSINASVDALKTRVDAIRVNMLQEVRSCEMKETEPLVQYANDLKATSKGLIQCLNQFEKRRRFNKGAALIKLYQEALELIPNVTVPSSIAPIQLPVFLEGCNDVGELQLLIGEIKYPEVTQSSACDDVSNKDFSLENKEEEEDAGDTVVLFEI</sequence>
<proteinExistence type="predicted"/>
<keyword evidence="1" id="KW-0862">Zinc</keyword>
<feature type="domain" description="B box-type" evidence="2">
    <location>
        <begin position="72"/>
        <end position="108"/>
    </location>
</feature>
<keyword evidence="4" id="KW-1185">Reference proteome</keyword>
<keyword evidence="1" id="KW-0479">Metal-binding</keyword>
<dbReference type="PANTHER" id="PTHR25462">
    <property type="entry name" value="BONUS, ISOFORM C-RELATED"/>
    <property type="match status" value="1"/>
</dbReference>
<evidence type="ECO:0000313" key="3">
    <source>
        <dbReference type="EMBL" id="KAK3088035.1"/>
    </source>
</evidence>
<comment type="caution">
    <text evidence="3">The sequence shown here is derived from an EMBL/GenBank/DDBJ whole genome shotgun (WGS) entry which is preliminary data.</text>
</comment>
<evidence type="ECO:0000313" key="4">
    <source>
        <dbReference type="Proteomes" id="UP001186944"/>
    </source>
</evidence>
<dbReference type="Proteomes" id="UP001186944">
    <property type="component" value="Unassembled WGS sequence"/>
</dbReference>
<dbReference type="Pfam" id="PF00643">
    <property type="entry name" value="zf-B_box"/>
    <property type="match status" value="1"/>
</dbReference>
<dbReference type="SUPFAM" id="SSF57845">
    <property type="entry name" value="B-box zinc-binding domain"/>
    <property type="match status" value="1"/>
</dbReference>
<dbReference type="PROSITE" id="PS50119">
    <property type="entry name" value="ZF_BBOX"/>
    <property type="match status" value="2"/>
</dbReference>
<dbReference type="InterPro" id="IPR047153">
    <property type="entry name" value="TRIM45/56/19-like"/>
</dbReference>
<dbReference type="GO" id="GO:0061630">
    <property type="term" value="F:ubiquitin protein ligase activity"/>
    <property type="evidence" value="ECO:0007669"/>
    <property type="project" value="TreeGrafter"/>
</dbReference>
<dbReference type="EMBL" id="VSWD01000011">
    <property type="protein sequence ID" value="KAK3088035.1"/>
    <property type="molecule type" value="Genomic_DNA"/>
</dbReference>
<protein>
    <recommendedName>
        <fullName evidence="2">B box-type domain-containing protein</fullName>
    </recommendedName>
</protein>
<dbReference type="InterPro" id="IPR000315">
    <property type="entry name" value="Znf_B-box"/>
</dbReference>
<evidence type="ECO:0000259" key="2">
    <source>
        <dbReference type="PROSITE" id="PS50119"/>
    </source>
</evidence>
<dbReference type="CDD" id="cd19757">
    <property type="entry name" value="Bbox1"/>
    <property type="match status" value="1"/>
</dbReference>
<name>A0AA89BUN4_PINIB</name>
<keyword evidence="1" id="KW-0863">Zinc-finger</keyword>
<reference evidence="3" key="1">
    <citation type="submission" date="2019-08" db="EMBL/GenBank/DDBJ databases">
        <title>The improved chromosome-level genome for the pearl oyster Pinctada fucata martensii using PacBio sequencing and Hi-C.</title>
        <authorList>
            <person name="Zheng Z."/>
        </authorList>
    </citation>
    <scope>NUCLEOTIDE SEQUENCE</scope>
    <source>
        <strain evidence="3">ZZ-2019</strain>
        <tissue evidence="3">Adductor muscle</tissue>
    </source>
</reference>
<dbReference type="SMART" id="SM00336">
    <property type="entry name" value="BBOX"/>
    <property type="match status" value="2"/>
</dbReference>
<gene>
    <name evidence="3" type="ORF">FSP39_013778</name>
</gene>
<organism evidence="3 4">
    <name type="scientific">Pinctada imbricata</name>
    <name type="common">Atlantic pearl-oyster</name>
    <name type="synonym">Pinctada martensii</name>
    <dbReference type="NCBI Taxonomy" id="66713"/>
    <lineage>
        <taxon>Eukaryota</taxon>
        <taxon>Metazoa</taxon>
        <taxon>Spiralia</taxon>
        <taxon>Lophotrochozoa</taxon>
        <taxon>Mollusca</taxon>
        <taxon>Bivalvia</taxon>
        <taxon>Autobranchia</taxon>
        <taxon>Pteriomorphia</taxon>
        <taxon>Pterioida</taxon>
        <taxon>Pterioidea</taxon>
        <taxon>Pteriidae</taxon>
        <taxon>Pinctada</taxon>
    </lineage>
</organism>
<dbReference type="PANTHER" id="PTHR25462:SF291">
    <property type="entry name" value="E3 UBIQUITIN-PROTEIN LIGASE TRIM45"/>
    <property type="match status" value="1"/>
</dbReference>
<feature type="domain" description="B box-type" evidence="2">
    <location>
        <begin position="15"/>
        <end position="57"/>
    </location>
</feature>
<evidence type="ECO:0000256" key="1">
    <source>
        <dbReference type="PROSITE-ProRule" id="PRU00024"/>
    </source>
</evidence>
<dbReference type="GO" id="GO:0008270">
    <property type="term" value="F:zinc ion binding"/>
    <property type="evidence" value="ECO:0007669"/>
    <property type="project" value="UniProtKB-KW"/>
</dbReference>